<protein>
    <submittedName>
        <fullName evidence="16">TonB-dependent receptor</fullName>
    </submittedName>
</protein>
<dbReference type="RefSeq" id="WP_046971311.1">
    <property type="nucleotide sequence ID" value="NZ_JPLA01000020.1"/>
</dbReference>
<dbReference type="InterPro" id="IPR012910">
    <property type="entry name" value="Plug_dom"/>
</dbReference>
<evidence type="ECO:0000256" key="2">
    <source>
        <dbReference type="ARBA" id="ARBA00022448"/>
    </source>
</evidence>
<evidence type="ECO:0000313" key="16">
    <source>
        <dbReference type="EMBL" id="KLD64246.1"/>
    </source>
</evidence>
<dbReference type="Gene3D" id="2.40.170.20">
    <property type="entry name" value="TonB-dependent receptor, beta-barrel domain"/>
    <property type="match status" value="1"/>
</dbReference>
<reference evidence="16 17" key="1">
    <citation type="journal article" date="2015" name="Antonie Van Leeuwenhoek">
        <title>A phylogenomic and molecular marker based taxonomic framework for the order Xanthomonadales: proposal to transfer the families Algiphilaceae and Solimonadaceae to the order Nevskiales ord. nov. and to create a new family within the order Xanthomonadales, the family Rhodanobacteraceae fam. nov., containing the genus Rhodanobacter and its closest relatives.</title>
        <authorList>
            <person name="Naushad S."/>
            <person name="Adeolu M."/>
            <person name="Wong S."/>
            <person name="Sohail M."/>
            <person name="Schellhorn H.E."/>
            <person name="Gupta R.S."/>
        </authorList>
    </citation>
    <scope>NUCLEOTIDE SEQUENCE [LARGE SCALE GENOMIC DNA]</scope>
    <source>
        <strain evidence="16 17">DSM 16301</strain>
    </source>
</reference>
<evidence type="ECO:0000259" key="15">
    <source>
        <dbReference type="Pfam" id="PF07715"/>
    </source>
</evidence>
<evidence type="ECO:0000256" key="4">
    <source>
        <dbReference type="ARBA" id="ARBA00022692"/>
    </source>
</evidence>
<feature type="signal peptide" evidence="13">
    <location>
        <begin position="1"/>
        <end position="25"/>
    </location>
</feature>
<accession>A0A0G9H454</accession>
<evidence type="ECO:0000256" key="5">
    <source>
        <dbReference type="ARBA" id="ARBA00022729"/>
    </source>
</evidence>
<dbReference type="InterPro" id="IPR036942">
    <property type="entry name" value="Beta-barrel_TonB_sf"/>
</dbReference>
<evidence type="ECO:0000256" key="6">
    <source>
        <dbReference type="ARBA" id="ARBA00023077"/>
    </source>
</evidence>
<evidence type="ECO:0000256" key="12">
    <source>
        <dbReference type="SAM" id="MobiDB-lite"/>
    </source>
</evidence>
<evidence type="ECO:0000256" key="7">
    <source>
        <dbReference type="ARBA" id="ARBA00023136"/>
    </source>
</evidence>
<comment type="similarity">
    <text evidence="9 11">Belongs to the TonB-dependent receptor family.</text>
</comment>
<dbReference type="EMBL" id="JPLA01000020">
    <property type="protein sequence ID" value="KLD64246.1"/>
    <property type="molecule type" value="Genomic_DNA"/>
</dbReference>
<keyword evidence="6 10" id="KW-0798">TonB box</keyword>
<dbReference type="InterPro" id="IPR039426">
    <property type="entry name" value="TonB-dep_rcpt-like"/>
</dbReference>
<evidence type="ECO:0000256" key="3">
    <source>
        <dbReference type="ARBA" id="ARBA00022452"/>
    </source>
</evidence>
<keyword evidence="16" id="KW-0675">Receptor</keyword>
<name>A0A0G9H454_9GAMM</name>
<dbReference type="Pfam" id="PF07715">
    <property type="entry name" value="Plug"/>
    <property type="match status" value="1"/>
</dbReference>
<gene>
    <name evidence="16" type="ORF">Y882_07785</name>
</gene>
<dbReference type="SUPFAM" id="SSF56935">
    <property type="entry name" value="Porins"/>
    <property type="match status" value="1"/>
</dbReference>
<dbReference type="Proteomes" id="UP000035481">
    <property type="component" value="Unassembled WGS sequence"/>
</dbReference>
<dbReference type="AlphaFoldDB" id="A0A0G9H454"/>
<proteinExistence type="inferred from homology"/>
<dbReference type="PATRIC" id="fig|1440762.4.peg.1042"/>
<keyword evidence="4 9" id="KW-0812">Transmembrane</keyword>
<keyword evidence="5 13" id="KW-0732">Signal</keyword>
<sequence>MKFGENKLCTSVRLALSLGMLAASAYGTTAFAQDAQSTTPAPAADQGKSKTLETVTVTGSLIRRVDVETASPVVTIDRAQIQATGKQTLGDLVQQLPAMTGGNVNPQTNNGGGTGGSSINLRGLGSRRTLILIDGQRLLSKDPNAIPADAIERIEVLPTGASATYGSDAIGGVVNFITRKNYQGATFTANVGQSDRTDGDQSGYTFTFGQTSDKGSIMAGLSYNKQDGVLSANRDFSKNALSLSGTQVAVGGSSSTPVGRIQLGDSQAAALGLGCNRVSLNAGGNPTVLSSANYHCYGNADKYNYAAVNLIMTPQERTGGFINAEYHLADHVTAYVDAVYNKTSANFQLAPAVYGSTSTAASVSAGNGFNVFNSPQLVNGVMSGGGFGTASGNAFTQRLTSAGLREAFTGRTDAQINTGLKGDFTVFDKNWNWDVGFNYGHQSIVTTTAGLVDQTKLYTGDSTVTNGVATCPAGTDPVACQFNPFEPNSSAASIAAVRAASVTAPSNSYLIEKTYHAGLSGELFSLPAGAVQLAGGFEWRKDYQHTVPAPQLEIDPSTGSCILGSQCLSAVQGGYTTKDLYAETFIPILAGLPGIQSLNLTIGDRYSKIGSFGSTNNFKFALEWKPFDDLLLRGTMEDVFRAPNLTELYFSGSDAPLIHTDPCTNYAGAPAGSPLAIACANVPANGTFQNQYVVSQTQAGAVVQGSRVAGFPVKPEHGKSYDFGFVYSPSYVPGLSTTVDLWRVNLNDTITTVGLQSLLNLCANGSTQYCQYIQRQAGGPNAGQLLQSTVEPTGNLGSLNTSGIDFSANYKLPQFSFGQFNVGLNATYLKYYDQVTAPGVEGSVTYKNAGHLLPYGSAASAACPDNAGVCLFPRWRGQAFVDWQAGGWSAQWRMRYIGRFQNGAATGSPQDSFPNGESGTILKYGATTYNDVSVGYNLAMINTRLDFGINNLFDKQPPMLYANNTLNANTDPSDFDLMGRYYWARVTVKF</sequence>
<keyword evidence="7 9" id="KW-0472">Membrane</keyword>
<feature type="domain" description="TonB-dependent receptor plug" evidence="15">
    <location>
        <begin position="68"/>
        <end position="173"/>
    </location>
</feature>
<feature type="short sequence motif" description="TonB box" evidence="10">
    <location>
        <begin position="54"/>
        <end position="60"/>
    </location>
</feature>
<evidence type="ECO:0000256" key="9">
    <source>
        <dbReference type="PROSITE-ProRule" id="PRU01360"/>
    </source>
</evidence>
<evidence type="ECO:0000256" key="8">
    <source>
        <dbReference type="ARBA" id="ARBA00023237"/>
    </source>
</evidence>
<comment type="caution">
    <text evidence="16">The sequence shown here is derived from an EMBL/GenBank/DDBJ whole genome shotgun (WGS) entry which is preliminary data.</text>
</comment>
<evidence type="ECO:0000256" key="11">
    <source>
        <dbReference type="RuleBase" id="RU003357"/>
    </source>
</evidence>
<dbReference type="InterPro" id="IPR037066">
    <property type="entry name" value="Plug_dom_sf"/>
</dbReference>
<dbReference type="Pfam" id="PF00593">
    <property type="entry name" value="TonB_dep_Rec_b-barrel"/>
    <property type="match status" value="1"/>
</dbReference>
<dbReference type="InterPro" id="IPR000531">
    <property type="entry name" value="Beta-barrel_TonB"/>
</dbReference>
<dbReference type="Gene3D" id="2.170.130.10">
    <property type="entry name" value="TonB-dependent receptor, plug domain"/>
    <property type="match status" value="1"/>
</dbReference>
<evidence type="ECO:0000256" key="13">
    <source>
        <dbReference type="SAM" id="SignalP"/>
    </source>
</evidence>
<dbReference type="InterPro" id="IPR010916">
    <property type="entry name" value="TonB_box_CS"/>
</dbReference>
<dbReference type="STRING" id="1440762.Y882_07785"/>
<dbReference type="PROSITE" id="PS52016">
    <property type="entry name" value="TONB_DEPENDENT_REC_3"/>
    <property type="match status" value="1"/>
</dbReference>
<comment type="subcellular location">
    <subcellularLocation>
        <location evidence="1 9">Cell outer membrane</location>
        <topology evidence="1 9">Multi-pass membrane protein</topology>
    </subcellularLocation>
</comment>
<keyword evidence="8 9" id="KW-0998">Cell outer membrane</keyword>
<feature type="region of interest" description="Disordered" evidence="12">
    <location>
        <begin position="102"/>
        <end position="121"/>
    </location>
</feature>
<dbReference type="PROSITE" id="PS00430">
    <property type="entry name" value="TONB_DEPENDENT_REC_1"/>
    <property type="match status" value="1"/>
</dbReference>
<organism evidence="16 17">
    <name type="scientific">Dyella japonica DSM 16301</name>
    <dbReference type="NCBI Taxonomy" id="1440762"/>
    <lineage>
        <taxon>Bacteria</taxon>
        <taxon>Pseudomonadati</taxon>
        <taxon>Pseudomonadota</taxon>
        <taxon>Gammaproteobacteria</taxon>
        <taxon>Lysobacterales</taxon>
        <taxon>Rhodanobacteraceae</taxon>
        <taxon>Dyella</taxon>
    </lineage>
</organism>
<dbReference type="OrthoDB" id="6276154at2"/>
<keyword evidence="3 9" id="KW-1134">Transmembrane beta strand</keyword>
<evidence type="ECO:0000256" key="1">
    <source>
        <dbReference type="ARBA" id="ARBA00004571"/>
    </source>
</evidence>
<feature type="domain" description="TonB-dependent receptor-like beta-barrel" evidence="14">
    <location>
        <begin position="383"/>
        <end position="952"/>
    </location>
</feature>
<evidence type="ECO:0000313" key="17">
    <source>
        <dbReference type="Proteomes" id="UP000035481"/>
    </source>
</evidence>
<feature type="chain" id="PRO_5002577052" evidence="13">
    <location>
        <begin position="26"/>
        <end position="990"/>
    </location>
</feature>
<dbReference type="GO" id="GO:0009279">
    <property type="term" value="C:cell outer membrane"/>
    <property type="evidence" value="ECO:0007669"/>
    <property type="project" value="UniProtKB-SubCell"/>
</dbReference>
<evidence type="ECO:0000256" key="10">
    <source>
        <dbReference type="PROSITE-ProRule" id="PRU10143"/>
    </source>
</evidence>
<evidence type="ECO:0000259" key="14">
    <source>
        <dbReference type="Pfam" id="PF00593"/>
    </source>
</evidence>
<dbReference type="PANTHER" id="PTHR47234">
    <property type="match status" value="1"/>
</dbReference>
<keyword evidence="2 9" id="KW-0813">Transport</keyword>
<dbReference type="PANTHER" id="PTHR47234:SF2">
    <property type="entry name" value="TONB-DEPENDENT RECEPTOR"/>
    <property type="match status" value="1"/>
</dbReference>